<dbReference type="EMBL" id="CM029052">
    <property type="protein sequence ID" value="KAG2558823.1"/>
    <property type="molecule type" value="Genomic_DNA"/>
</dbReference>
<feature type="compositionally biased region" description="Basic and acidic residues" evidence="1">
    <location>
        <begin position="144"/>
        <end position="166"/>
    </location>
</feature>
<accession>A0A8T0PAJ1</accession>
<feature type="region of interest" description="Disordered" evidence="1">
    <location>
        <begin position="1"/>
        <end position="166"/>
    </location>
</feature>
<gene>
    <name evidence="2" type="ORF">PVAP13_8NG338700</name>
</gene>
<reference evidence="2 3" key="1">
    <citation type="submission" date="2020-05" db="EMBL/GenBank/DDBJ databases">
        <title>WGS assembly of Panicum virgatum.</title>
        <authorList>
            <person name="Lovell J.T."/>
            <person name="Jenkins J."/>
            <person name="Shu S."/>
            <person name="Juenger T.E."/>
            <person name="Schmutz J."/>
        </authorList>
    </citation>
    <scope>NUCLEOTIDE SEQUENCE [LARGE SCALE GENOMIC DNA]</scope>
    <source>
        <strain evidence="3">cv. AP13</strain>
    </source>
</reference>
<evidence type="ECO:0000256" key="1">
    <source>
        <dbReference type="SAM" id="MobiDB-lite"/>
    </source>
</evidence>
<feature type="compositionally biased region" description="Low complexity" evidence="1">
    <location>
        <begin position="122"/>
        <end position="136"/>
    </location>
</feature>
<dbReference type="Proteomes" id="UP000823388">
    <property type="component" value="Chromosome 8N"/>
</dbReference>
<comment type="caution">
    <text evidence="2">The sequence shown here is derived from an EMBL/GenBank/DDBJ whole genome shotgun (WGS) entry which is preliminary data.</text>
</comment>
<name>A0A8T0PAJ1_PANVG</name>
<organism evidence="2 3">
    <name type="scientific">Panicum virgatum</name>
    <name type="common">Blackwell switchgrass</name>
    <dbReference type="NCBI Taxonomy" id="38727"/>
    <lineage>
        <taxon>Eukaryota</taxon>
        <taxon>Viridiplantae</taxon>
        <taxon>Streptophyta</taxon>
        <taxon>Embryophyta</taxon>
        <taxon>Tracheophyta</taxon>
        <taxon>Spermatophyta</taxon>
        <taxon>Magnoliopsida</taxon>
        <taxon>Liliopsida</taxon>
        <taxon>Poales</taxon>
        <taxon>Poaceae</taxon>
        <taxon>PACMAD clade</taxon>
        <taxon>Panicoideae</taxon>
        <taxon>Panicodae</taxon>
        <taxon>Paniceae</taxon>
        <taxon>Panicinae</taxon>
        <taxon>Panicum</taxon>
        <taxon>Panicum sect. Hiantes</taxon>
    </lineage>
</organism>
<feature type="compositionally biased region" description="Pro residues" evidence="1">
    <location>
        <begin position="88"/>
        <end position="97"/>
    </location>
</feature>
<proteinExistence type="predicted"/>
<keyword evidence="3" id="KW-1185">Reference proteome</keyword>
<evidence type="ECO:0000313" key="2">
    <source>
        <dbReference type="EMBL" id="KAG2558823.1"/>
    </source>
</evidence>
<protein>
    <submittedName>
        <fullName evidence="2">Uncharacterized protein</fullName>
    </submittedName>
</protein>
<sequence>MTNHASERGTGVPPSRSINGGGSERQHDMHKSTNVGILGWRHPPAHTSASRHGLGSRHPRTGPRDTARNSTPALPHPRRTNRGRSPRDPPTPIPPPRNDARGGRRNPHPRAPRGLIDGAESAAGGTRPRGGAAVAEPGRRRAPGRVERRGRDGTRVEARRRGGDRR</sequence>
<evidence type="ECO:0000313" key="3">
    <source>
        <dbReference type="Proteomes" id="UP000823388"/>
    </source>
</evidence>
<dbReference type="AlphaFoldDB" id="A0A8T0PAJ1"/>